<dbReference type="AlphaFoldDB" id="A0A8J3BJ90"/>
<reference evidence="2" key="1">
    <citation type="journal article" date="2014" name="Int. J. Syst. Evol. Microbiol.">
        <title>Complete genome sequence of Corynebacterium casei LMG S-19264T (=DSM 44701T), isolated from a smear-ripened cheese.</title>
        <authorList>
            <consortium name="US DOE Joint Genome Institute (JGI-PGF)"/>
            <person name="Walter F."/>
            <person name="Albersmeier A."/>
            <person name="Kalinowski J."/>
            <person name="Ruckert C."/>
        </authorList>
    </citation>
    <scope>NUCLEOTIDE SEQUENCE</scope>
    <source>
        <strain evidence="2">JCM 12862</strain>
    </source>
</reference>
<proteinExistence type="predicted"/>
<feature type="domain" description="Glycosyltransferase 2-like" evidence="1">
    <location>
        <begin position="6"/>
        <end position="140"/>
    </location>
</feature>
<dbReference type="Proteomes" id="UP000612329">
    <property type="component" value="Unassembled WGS sequence"/>
</dbReference>
<dbReference type="InterPro" id="IPR029044">
    <property type="entry name" value="Nucleotide-diphossugar_trans"/>
</dbReference>
<sequence>MKPFFSVIVPLYNKEAFVEKTIKSVLNQTFTDFEIIVVDDGSTDNSFQILSQFTDSRIQIIKQTNNGVSSARNSGIKNARADYIALLDADDYWYNNHLAELKKQIELFPVAGLYCNNYEVFYTETVNRPAQINLDYKEECLLVPDFFKASIVNPVAWTSAVCFSKTIFNTIGQFRTHLKTAQDLDLWIRFALKYKVSFNPKITMAYKIHVKNSLSKKEYNDIRYDFINSFAEEEKNNASLKLYLDVNRYALALRCKIKGDNKIYQKLKKQIDYRNLNLKQKILLNCSKPILILIKQFQKYLIKKNIYLTAFK</sequence>
<dbReference type="InterPro" id="IPR001173">
    <property type="entry name" value="Glyco_trans_2-like"/>
</dbReference>
<dbReference type="PANTHER" id="PTHR22916">
    <property type="entry name" value="GLYCOSYLTRANSFERASE"/>
    <property type="match status" value="1"/>
</dbReference>
<keyword evidence="3" id="KW-1185">Reference proteome</keyword>
<evidence type="ECO:0000259" key="1">
    <source>
        <dbReference type="Pfam" id="PF00535"/>
    </source>
</evidence>
<comment type="caution">
    <text evidence="2">The sequence shown here is derived from an EMBL/GenBank/DDBJ whole genome shotgun (WGS) entry which is preliminary data.</text>
</comment>
<accession>A0A8J3BJ90</accession>
<organism evidence="2 3">
    <name type="scientific">Yeosuana aromativorans</name>
    <dbReference type="NCBI Taxonomy" id="288019"/>
    <lineage>
        <taxon>Bacteria</taxon>
        <taxon>Pseudomonadati</taxon>
        <taxon>Bacteroidota</taxon>
        <taxon>Flavobacteriia</taxon>
        <taxon>Flavobacteriales</taxon>
        <taxon>Flavobacteriaceae</taxon>
        <taxon>Yeosuana</taxon>
    </lineage>
</organism>
<dbReference type="Gene3D" id="3.90.550.10">
    <property type="entry name" value="Spore Coat Polysaccharide Biosynthesis Protein SpsA, Chain A"/>
    <property type="match status" value="1"/>
</dbReference>
<gene>
    <name evidence="2" type="ORF">GCM10007962_19800</name>
</gene>
<keyword evidence="2" id="KW-0808">Transferase</keyword>
<reference evidence="2" key="2">
    <citation type="submission" date="2020-09" db="EMBL/GenBank/DDBJ databases">
        <authorList>
            <person name="Sun Q."/>
            <person name="Ohkuma M."/>
        </authorList>
    </citation>
    <scope>NUCLEOTIDE SEQUENCE</scope>
    <source>
        <strain evidence="2">JCM 12862</strain>
    </source>
</reference>
<dbReference type="SUPFAM" id="SSF53448">
    <property type="entry name" value="Nucleotide-diphospho-sugar transferases"/>
    <property type="match status" value="1"/>
</dbReference>
<dbReference type="PANTHER" id="PTHR22916:SF3">
    <property type="entry name" value="UDP-GLCNAC:BETAGAL BETA-1,3-N-ACETYLGLUCOSAMINYLTRANSFERASE-LIKE PROTEIN 1"/>
    <property type="match status" value="1"/>
</dbReference>
<evidence type="ECO:0000313" key="3">
    <source>
        <dbReference type="Proteomes" id="UP000612329"/>
    </source>
</evidence>
<name>A0A8J3BJ90_9FLAO</name>
<dbReference type="EMBL" id="BMNR01000004">
    <property type="protein sequence ID" value="GGK25558.1"/>
    <property type="molecule type" value="Genomic_DNA"/>
</dbReference>
<dbReference type="GO" id="GO:0016758">
    <property type="term" value="F:hexosyltransferase activity"/>
    <property type="evidence" value="ECO:0007669"/>
    <property type="project" value="UniProtKB-ARBA"/>
</dbReference>
<evidence type="ECO:0000313" key="2">
    <source>
        <dbReference type="EMBL" id="GGK25558.1"/>
    </source>
</evidence>
<protein>
    <submittedName>
        <fullName evidence="2">Glycosyl transferase</fullName>
    </submittedName>
</protein>
<dbReference type="Pfam" id="PF00535">
    <property type="entry name" value="Glycos_transf_2"/>
    <property type="match status" value="1"/>
</dbReference>
<dbReference type="RefSeq" id="WP_188652562.1">
    <property type="nucleotide sequence ID" value="NZ_BMNR01000004.1"/>
</dbReference>